<accession>A0A4Y2K2I8</accession>
<keyword evidence="2" id="KW-0548">Nucleotidyltransferase</keyword>
<sequence length="166" mass="19332">MFPKPAQNNKLPGNYRPISLLSNIGKVFEKAILARLKEECQELDIIPNEQYGFMANHGCIHQLLRVTNTITQGYNHKLYTEGVFLDVRKAFDRMWHNGIIYKLIQFKIPNYLIVILINLRNRNFRSNSTTPFQKLEVLKQELRREVSLVIYFTLSTPLISPGPTKL</sequence>
<dbReference type="AlphaFoldDB" id="A0A4Y2K2I8"/>
<dbReference type="Pfam" id="PF00078">
    <property type="entry name" value="RVT_1"/>
    <property type="match status" value="1"/>
</dbReference>
<dbReference type="EMBL" id="BGPR01004086">
    <property type="protein sequence ID" value="GBM95736.1"/>
    <property type="molecule type" value="Genomic_DNA"/>
</dbReference>
<gene>
    <name evidence="2" type="primary">X-elementORF2_371</name>
    <name evidence="2" type="ORF">AVEN_202062_1</name>
</gene>
<keyword evidence="2" id="KW-0695">RNA-directed DNA polymerase</keyword>
<dbReference type="GO" id="GO:0003964">
    <property type="term" value="F:RNA-directed DNA polymerase activity"/>
    <property type="evidence" value="ECO:0007669"/>
    <property type="project" value="UniProtKB-KW"/>
</dbReference>
<name>A0A4Y2K2I8_ARAVE</name>
<dbReference type="PANTHER" id="PTHR19446">
    <property type="entry name" value="REVERSE TRANSCRIPTASES"/>
    <property type="match status" value="1"/>
</dbReference>
<evidence type="ECO:0000313" key="2">
    <source>
        <dbReference type="EMBL" id="GBM95736.1"/>
    </source>
</evidence>
<protein>
    <submittedName>
        <fullName evidence="2">Putative RNA-directed DNA polymerase from transposon X-element</fullName>
    </submittedName>
</protein>
<dbReference type="InterPro" id="IPR000477">
    <property type="entry name" value="RT_dom"/>
</dbReference>
<evidence type="ECO:0000259" key="1">
    <source>
        <dbReference type="PROSITE" id="PS50878"/>
    </source>
</evidence>
<dbReference type="PROSITE" id="PS50878">
    <property type="entry name" value="RT_POL"/>
    <property type="match status" value="1"/>
</dbReference>
<organism evidence="2 3">
    <name type="scientific">Araneus ventricosus</name>
    <name type="common">Orbweaver spider</name>
    <name type="synonym">Epeira ventricosa</name>
    <dbReference type="NCBI Taxonomy" id="182803"/>
    <lineage>
        <taxon>Eukaryota</taxon>
        <taxon>Metazoa</taxon>
        <taxon>Ecdysozoa</taxon>
        <taxon>Arthropoda</taxon>
        <taxon>Chelicerata</taxon>
        <taxon>Arachnida</taxon>
        <taxon>Araneae</taxon>
        <taxon>Araneomorphae</taxon>
        <taxon>Entelegynae</taxon>
        <taxon>Araneoidea</taxon>
        <taxon>Araneidae</taxon>
        <taxon>Araneus</taxon>
    </lineage>
</organism>
<keyword evidence="2" id="KW-0808">Transferase</keyword>
<keyword evidence="3" id="KW-1185">Reference proteome</keyword>
<feature type="domain" description="Reverse transcriptase" evidence="1">
    <location>
        <begin position="1"/>
        <end position="166"/>
    </location>
</feature>
<comment type="caution">
    <text evidence="2">The sequence shown here is derived from an EMBL/GenBank/DDBJ whole genome shotgun (WGS) entry which is preliminary data.</text>
</comment>
<evidence type="ECO:0000313" key="3">
    <source>
        <dbReference type="Proteomes" id="UP000499080"/>
    </source>
</evidence>
<reference evidence="2 3" key="1">
    <citation type="journal article" date="2019" name="Sci. Rep.">
        <title>Orb-weaving spider Araneus ventricosus genome elucidates the spidroin gene catalogue.</title>
        <authorList>
            <person name="Kono N."/>
            <person name="Nakamura H."/>
            <person name="Ohtoshi R."/>
            <person name="Moran D.A.P."/>
            <person name="Shinohara A."/>
            <person name="Yoshida Y."/>
            <person name="Fujiwara M."/>
            <person name="Mori M."/>
            <person name="Tomita M."/>
            <person name="Arakawa K."/>
        </authorList>
    </citation>
    <scope>NUCLEOTIDE SEQUENCE [LARGE SCALE GENOMIC DNA]</scope>
</reference>
<proteinExistence type="predicted"/>
<dbReference type="OrthoDB" id="10065625at2759"/>
<dbReference type="Proteomes" id="UP000499080">
    <property type="component" value="Unassembled WGS sequence"/>
</dbReference>